<feature type="domain" description="Trafficking protein particle complex subunit 13 N-terminal" evidence="2">
    <location>
        <begin position="16"/>
        <end position="205"/>
    </location>
</feature>
<feature type="region of interest" description="Disordered" evidence="1">
    <location>
        <begin position="34"/>
        <end position="64"/>
    </location>
</feature>
<comment type="caution">
    <text evidence="4">The sequence shown here is derived from an EMBL/GenBank/DDBJ whole genome shotgun (WGS) entry which is preliminary data.</text>
</comment>
<dbReference type="AlphaFoldDB" id="A0AA40BU95"/>
<sequence length="341" mass="36697">MSHQRYPSHDAVKEPHSVSLKVLRLSRPSLVTQFPLQPPLSDPSSRQQPLAPASLAYSPHDGSDVDTNPAPFVLSPIVNLPPSFGSAYVGETFSCTLCASHDAVNLLAPGQDESALPEVARSIRDVRIKAEMKTPGVGAPVTPLDLGPGSDKGIDLAAGETLQKVVDFDLKEEGNHVLAVTVSYYEATDVSGRTRTFRKLYQFICKASLIVRTKAGPLSVGGQGQRRWVLEAQLENCGEDAMRLEKVVMDLELGLVYSDCNWEASGTQRPLLHPGEAEQVCFVVEEAVGDGGSVDERASEEDGRVVFGVLGIGWRGEMGNRGFLSTGRLGTRHVEPKKVAA</sequence>
<dbReference type="EMBL" id="JAULSU010000006">
    <property type="protein sequence ID" value="KAK0613835.1"/>
    <property type="molecule type" value="Genomic_DNA"/>
</dbReference>
<dbReference type="PANTHER" id="PTHR13134:SF3">
    <property type="entry name" value="TRAFFICKING PROTEIN PARTICLE COMPLEX SUBUNIT 13"/>
    <property type="match status" value="1"/>
</dbReference>
<protein>
    <recommendedName>
        <fullName evidence="6">Trafficking protein particle complex subunit 13</fullName>
    </recommendedName>
</protein>
<dbReference type="InterPro" id="IPR055429">
    <property type="entry name" value="TRAPPC13_M"/>
</dbReference>
<dbReference type="InterPro" id="IPR055427">
    <property type="entry name" value="TRAPPC13_N"/>
</dbReference>
<proteinExistence type="predicted"/>
<feature type="domain" description="Trafficking protein particle complex subunit 13 middle" evidence="3">
    <location>
        <begin position="228"/>
        <end position="329"/>
    </location>
</feature>
<evidence type="ECO:0000259" key="2">
    <source>
        <dbReference type="Pfam" id="PF06159"/>
    </source>
</evidence>
<dbReference type="Pfam" id="PF23647">
    <property type="entry name" value="TRAPPC13_M"/>
    <property type="match status" value="1"/>
</dbReference>
<evidence type="ECO:0000259" key="3">
    <source>
        <dbReference type="Pfam" id="PF23647"/>
    </source>
</evidence>
<dbReference type="InterPro" id="IPR010378">
    <property type="entry name" value="TRAPPC13"/>
</dbReference>
<organism evidence="4 5">
    <name type="scientific">Immersiella caudata</name>
    <dbReference type="NCBI Taxonomy" id="314043"/>
    <lineage>
        <taxon>Eukaryota</taxon>
        <taxon>Fungi</taxon>
        <taxon>Dikarya</taxon>
        <taxon>Ascomycota</taxon>
        <taxon>Pezizomycotina</taxon>
        <taxon>Sordariomycetes</taxon>
        <taxon>Sordariomycetidae</taxon>
        <taxon>Sordariales</taxon>
        <taxon>Lasiosphaeriaceae</taxon>
        <taxon>Immersiella</taxon>
    </lineage>
</organism>
<name>A0AA40BU95_9PEZI</name>
<dbReference type="PANTHER" id="PTHR13134">
    <property type="entry name" value="TRAFFICKING PROTEIN PARTICLE COMPLEX SUBUNIT 13"/>
    <property type="match status" value="1"/>
</dbReference>
<gene>
    <name evidence="4" type="ORF">B0T14DRAFT_527093</name>
</gene>
<evidence type="ECO:0008006" key="6">
    <source>
        <dbReference type="Google" id="ProtNLM"/>
    </source>
</evidence>
<evidence type="ECO:0000313" key="4">
    <source>
        <dbReference type="EMBL" id="KAK0613835.1"/>
    </source>
</evidence>
<reference evidence="4" key="1">
    <citation type="submission" date="2023-06" db="EMBL/GenBank/DDBJ databases">
        <title>Genome-scale phylogeny and comparative genomics of the fungal order Sordariales.</title>
        <authorList>
            <consortium name="Lawrence Berkeley National Laboratory"/>
            <person name="Hensen N."/>
            <person name="Bonometti L."/>
            <person name="Westerberg I."/>
            <person name="Brannstrom I.O."/>
            <person name="Guillou S."/>
            <person name="Cros-Aarteil S."/>
            <person name="Calhoun S."/>
            <person name="Haridas S."/>
            <person name="Kuo A."/>
            <person name="Mondo S."/>
            <person name="Pangilinan J."/>
            <person name="Riley R."/>
            <person name="Labutti K."/>
            <person name="Andreopoulos B."/>
            <person name="Lipzen A."/>
            <person name="Chen C."/>
            <person name="Yanf M."/>
            <person name="Daum C."/>
            <person name="Ng V."/>
            <person name="Clum A."/>
            <person name="Steindorff A."/>
            <person name="Ohm R."/>
            <person name="Martin F."/>
            <person name="Silar P."/>
            <person name="Natvig D."/>
            <person name="Lalanne C."/>
            <person name="Gautier V."/>
            <person name="Ament-Velasquez S.L."/>
            <person name="Kruys A."/>
            <person name="Hutchinson M.I."/>
            <person name="Powell A.J."/>
            <person name="Barry K."/>
            <person name="Miller A.N."/>
            <person name="Grigoriev I.V."/>
            <person name="Debuchy R."/>
            <person name="Gladieux P."/>
            <person name="Thoren M.H."/>
            <person name="Johannesson H."/>
        </authorList>
    </citation>
    <scope>NUCLEOTIDE SEQUENCE</scope>
    <source>
        <strain evidence="4">CBS 606.72</strain>
    </source>
</reference>
<accession>A0AA40BU95</accession>
<evidence type="ECO:0000313" key="5">
    <source>
        <dbReference type="Proteomes" id="UP001175000"/>
    </source>
</evidence>
<keyword evidence="5" id="KW-1185">Reference proteome</keyword>
<dbReference type="GO" id="GO:1990072">
    <property type="term" value="C:TRAPPIII protein complex"/>
    <property type="evidence" value="ECO:0007669"/>
    <property type="project" value="TreeGrafter"/>
</dbReference>
<dbReference type="Pfam" id="PF06159">
    <property type="entry name" value="TRAPPC13_N"/>
    <property type="match status" value="1"/>
</dbReference>
<dbReference type="Proteomes" id="UP001175000">
    <property type="component" value="Unassembled WGS sequence"/>
</dbReference>
<evidence type="ECO:0000256" key="1">
    <source>
        <dbReference type="SAM" id="MobiDB-lite"/>
    </source>
</evidence>